<dbReference type="HAMAP" id="MF_00056">
    <property type="entry name" value="KDO8P_synth"/>
    <property type="match status" value="1"/>
</dbReference>
<evidence type="ECO:0000256" key="4">
    <source>
        <dbReference type="ARBA" id="ARBA00022490"/>
    </source>
</evidence>
<evidence type="ECO:0000256" key="3">
    <source>
        <dbReference type="ARBA" id="ARBA00012693"/>
    </source>
</evidence>
<accession>A0ABD1QBM2</accession>
<gene>
    <name evidence="9" type="ORF">Fot_49352</name>
</gene>
<dbReference type="EMBL" id="JBFOLJ010000015">
    <property type="protein sequence ID" value="KAL2473616.1"/>
    <property type="molecule type" value="Genomic_DNA"/>
</dbReference>
<feature type="region of interest" description="Disordered" evidence="7">
    <location>
        <begin position="391"/>
        <end position="414"/>
    </location>
</feature>
<dbReference type="InterPro" id="IPR013785">
    <property type="entry name" value="Aldolase_TIM"/>
</dbReference>
<feature type="domain" description="DAHP synthetase I/KDSA" evidence="8">
    <location>
        <begin position="119"/>
        <end position="286"/>
    </location>
</feature>
<evidence type="ECO:0000259" key="8">
    <source>
        <dbReference type="Pfam" id="PF00793"/>
    </source>
</evidence>
<evidence type="ECO:0000256" key="2">
    <source>
        <dbReference type="ARBA" id="ARBA00010499"/>
    </source>
</evidence>
<evidence type="ECO:0000256" key="1">
    <source>
        <dbReference type="ARBA" id="ARBA00004496"/>
    </source>
</evidence>
<feature type="domain" description="DAHP synthetase I/KDSA" evidence="8">
    <location>
        <begin position="15"/>
        <end position="100"/>
    </location>
</feature>
<dbReference type="AlphaFoldDB" id="A0ABD1QBM2"/>
<dbReference type="Pfam" id="PF10184">
    <property type="entry name" value="DUF2358"/>
    <property type="match status" value="1"/>
</dbReference>
<dbReference type="InterPro" id="IPR032710">
    <property type="entry name" value="NTF2-like_dom_sf"/>
</dbReference>
<dbReference type="EC" id="2.5.1.55" evidence="3"/>
<dbReference type="InterPro" id="IPR006218">
    <property type="entry name" value="DAHP1/KDSA"/>
</dbReference>
<dbReference type="InterPro" id="IPR006269">
    <property type="entry name" value="KDO8P_synthase"/>
</dbReference>
<comment type="caution">
    <text evidence="9">The sequence shown here is derived from an EMBL/GenBank/DDBJ whole genome shotgun (WGS) entry which is preliminary data.</text>
</comment>
<dbReference type="InterPro" id="IPR018790">
    <property type="entry name" value="DUF2358"/>
</dbReference>
<evidence type="ECO:0000256" key="6">
    <source>
        <dbReference type="ARBA" id="ARBA00049112"/>
    </source>
</evidence>
<keyword evidence="5" id="KW-0808">Transferase</keyword>
<sequence>MDSSTLLFNRLKTAEPFFLLAGPNVIESEDHILYMAKNIKAITTKLGLPLVFKSSFDKANRTSSKSFRGPGLDEGLKILERVKTTYDLPVVTDVHEAIQLCANNEPFYESGESFSFCWCEAVGRIADIIQIPAFLCRQTDLLIAAAKTGKIINIKKGQFCAPSVMVNSAEKIRLAGNQNVMVCERGTMFGYNDLIVDPRNFEWIREADCPVVADVTHSLQQPAGRKLEGGGVASGGLRELIPCIARTAVAVGVDGIFMEVHNDPLKAPVDGPTQWPLRHLEELLEELMAIADWTLNLEPRALQKFLPKISNLECMVYGHRLIIIWLWRSYAPNIEQEEKKTMAYILPNLSPILLQSKEKSSAIVFHQPSSPPPPLISPSSVSISSVNAQTKLEPPPPRGLAQVNRTPGAQDKKQNEKDEFFVNLGLAVRTLREELPSIFAKDLNYDIYRDDITFVDPLNTFTGIENYKLIFWALRFHGRILFRDISLDVLRIWQPSENMILIRWNLRGVPRVPWEAKGQFQGTSRYKLDRNGKIYEHKVDNLAFNFPQKLKPAASVLDMVATCPASPNPTFLWGPVDVHSSSWVEFYMAVKDTLDRQGSMIAQDCLATCSW</sequence>
<comment type="catalytic activity">
    <reaction evidence="6">
        <text>D-arabinose 5-phosphate + phosphoenolpyruvate + H2O = 3-deoxy-alpha-D-manno-2-octulosonate-8-phosphate + phosphate</text>
        <dbReference type="Rhea" id="RHEA:14053"/>
        <dbReference type="ChEBI" id="CHEBI:15377"/>
        <dbReference type="ChEBI" id="CHEBI:43474"/>
        <dbReference type="ChEBI" id="CHEBI:57693"/>
        <dbReference type="ChEBI" id="CHEBI:58702"/>
        <dbReference type="ChEBI" id="CHEBI:85985"/>
        <dbReference type="EC" id="2.5.1.55"/>
    </reaction>
</comment>
<comment type="similarity">
    <text evidence="2">Belongs to the KdsA family.</text>
</comment>
<dbReference type="Proteomes" id="UP001604277">
    <property type="component" value="Unassembled WGS sequence"/>
</dbReference>
<evidence type="ECO:0000256" key="7">
    <source>
        <dbReference type="SAM" id="MobiDB-lite"/>
    </source>
</evidence>
<comment type="subcellular location">
    <subcellularLocation>
        <location evidence="1">Cytoplasm</location>
    </subcellularLocation>
</comment>
<dbReference type="Gene3D" id="3.20.20.70">
    <property type="entry name" value="Aldolase class I"/>
    <property type="match status" value="1"/>
</dbReference>
<keyword evidence="4" id="KW-0963">Cytoplasm</keyword>
<dbReference type="SUPFAM" id="SSF51569">
    <property type="entry name" value="Aldolase"/>
    <property type="match status" value="1"/>
</dbReference>
<name>A0ABD1QBM2_9LAMI</name>
<keyword evidence="10" id="KW-1185">Reference proteome</keyword>
<dbReference type="SUPFAM" id="SSF54427">
    <property type="entry name" value="NTF2-like"/>
    <property type="match status" value="1"/>
</dbReference>
<dbReference type="Pfam" id="PF00793">
    <property type="entry name" value="DAHP_synth_1"/>
    <property type="match status" value="2"/>
</dbReference>
<protein>
    <recommendedName>
        <fullName evidence="3">3-deoxy-8-phosphooctulonate synthase</fullName>
        <ecNumber evidence="3">2.5.1.55</ecNumber>
    </recommendedName>
</protein>
<evidence type="ECO:0000256" key="5">
    <source>
        <dbReference type="ARBA" id="ARBA00022679"/>
    </source>
</evidence>
<evidence type="ECO:0000313" key="10">
    <source>
        <dbReference type="Proteomes" id="UP001604277"/>
    </source>
</evidence>
<reference evidence="10" key="1">
    <citation type="submission" date="2024-07" db="EMBL/GenBank/DDBJ databases">
        <title>Two chromosome-level genome assemblies of Korean endemic species Abeliophyllum distichum and Forsythia ovata (Oleaceae).</title>
        <authorList>
            <person name="Jang H."/>
        </authorList>
    </citation>
    <scope>NUCLEOTIDE SEQUENCE [LARGE SCALE GENOMIC DNA]</scope>
</reference>
<dbReference type="GO" id="GO:0008676">
    <property type="term" value="F:3-deoxy-8-phosphooctulonate synthase activity"/>
    <property type="evidence" value="ECO:0007669"/>
    <property type="project" value="UniProtKB-EC"/>
</dbReference>
<proteinExistence type="inferred from homology"/>
<dbReference type="PANTHER" id="PTHR21057">
    <property type="entry name" value="PHOSPHO-2-DEHYDRO-3-DEOXYHEPTONATE ALDOLASE"/>
    <property type="match status" value="1"/>
</dbReference>
<evidence type="ECO:0000313" key="9">
    <source>
        <dbReference type="EMBL" id="KAL2473616.1"/>
    </source>
</evidence>
<organism evidence="9 10">
    <name type="scientific">Forsythia ovata</name>
    <dbReference type="NCBI Taxonomy" id="205694"/>
    <lineage>
        <taxon>Eukaryota</taxon>
        <taxon>Viridiplantae</taxon>
        <taxon>Streptophyta</taxon>
        <taxon>Embryophyta</taxon>
        <taxon>Tracheophyta</taxon>
        <taxon>Spermatophyta</taxon>
        <taxon>Magnoliopsida</taxon>
        <taxon>eudicotyledons</taxon>
        <taxon>Gunneridae</taxon>
        <taxon>Pentapetalae</taxon>
        <taxon>asterids</taxon>
        <taxon>lamiids</taxon>
        <taxon>Lamiales</taxon>
        <taxon>Oleaceae</taxon>
        <taxon>Forsythieae</taxon>
        <taxon>Forsythia</taxon>
    </lineage>
</organism>
<dbReference type="GO" id="GO:0005737">
    <property type="term" value="C:cytoplasm"/>
    <property type="evidence" value="ECO:0007669"/>
    <property type="project" value="UniProtKB-SubCell"/>
</dbReference>